<dbReference type="SUPFAM" id="SSF81296">
    <property type="entry name" value="E set domains"/>
    <property type="match status" value="1"/>
</dbReference>
<dbReference type="InterPro" id="IPR005066">
    <property type="entry name" value="MoCF_OxRdtse_dimer"/>
</dbReference>
<dbReference type="GO" id="GO:0004190">
    <property type="term" value="F:aspartic-type endopeptidase activity"/>
    <property type="evidence" value="ECO:0007669"/>
    <property type="project" value="UniProtKB-KW"/>
</dbReference>
<organism evidence="12">
    <name type="scientific">Ananas comosus var. bracteatus</name>
    <name type="common">red pineapple</name>
    <dbReference type="NCBI Taxonomy" id="296719"/>
    <lineage>
        <taxon>Eukaryota</taxon>
        <taxon>Viridiplantae</taxon>
        <taxon>Streptophyta</taxon>
        <taxon>Embryophyta</taxon>
        <taxon>Tracheophyta</taxon>
        <taxon>Spermatophyta</taxon>
        <taxon>Magnoliopsida</taxon>
        <taxon>Liliopsida</taxon>
        <taxon>Poales</taxon>
        <taxon>Bromeliaceae</taxon>
        <taxon>Bromelioideae</taxon>
        <taxon>Ananas</taxon>
    </lineage>
</organism>
<dbReference type="GO" id="GO:0043546">
    <property type="term" value="F:molybdopterin cofactor binding"/>
    <property type="evidence" value="ECO:0007669"/>
    <property type="project" value="TreeGrafter"/>
</dbReference>
<reference evidence="12" key="1">
    <citation type="submission" date="2020-07" db="EMBL/GenBank/DDBJ databases">
        <authorList>
            <person name="Lin J."/>
        </authorList>
    </citation>
    <scope>NUCLEOTIDE SEQUENCE</scope>
</reference>
<keyword evidence="7" id="KW-0645">Protease</keyword>
<dbReference type="Pfam" id="PF03404">
    <property type="entry name" value="Mo-co_dimer"/>
    <property type="match status" value="1"/>
</dbReference>
<dbReference type="Pfam" id="PF00665">
    <property type="entry name" value="rve"/>
    <property type="match status" value="1"/>
</dbReference>
<dbReference type="GO" id="GO:0030151">
    <property type="term" value="F:molybdenum ion binding"/>
    <property type="evidence" value="ECO:0007669"/>
    <property type="project" value="InterPro"/>
</dbReference>
<dbReference type="InterPro" id="IPR054722">
    <property type="entry name" value="PolX-like_BBD"/>
</dbReference>
<dbReference type="PANTHER" id="PTHR19372:SF7">
    <property type="entry name" value="SULFITE OXIDASE, MITOCHONDRIAL"/>
    <property type="match status" value="1"/>
</dbReference>
<evidence type="ECO:0000256" key="10">
    <source>
        <dbReference type="SAM" id="MobiDB-lite"/>
    </source>
</evidence>
<evidence type="ECO:0000313" key="12">
    <source>
        <dbReference type="EMBL" id="CAD1846517.1"/>
    </source>
</evidence>
<dbReference type="PROSITE" id="PS50994">
    <property type="entry name" value="INTEGRASE"/>
    <property type="match status" value="1"/>
</dbReference>
<dbReference type="Pfam" id="PF14223">
    <property type="entry name" value="Retrotran_gag_2"/>
    <property type="match status" value="1"/>
</dbReference>
<evidence type="ECO:0000256" key="2">
    <source>
        <dbReference type="ARBA" id="ARBA00004678"/>
    </source>
</evidence>
<keyword evidence="6" id="KW-0479">Metal-binding</keyword>
<dbReference type="SUPFAM" id="SSF53098">
    <property type="entry name" value="Ribonuclease H-like"/>
    <property type="match status" value="1"/>
</dbReference>
<feature type="compositionally biased region" description="Polar residues" evidence="10">
    <location>
        <begin position="786"/>
        <end position="797"/>
    </location>
</feature>
<dbReference type="Pfam" id="PF07727">
    <property type="entry name" value="RVT_2"/>
    <property type="match status" value="1"/>
</dbReference>
<dbReference type="PANTHER" id="PTHR19372">
    <property type="entry name" value="SULFITE REDUCTASE"/>
    <property type="match status" value="1"/>
</dbReference>
<dbReference type="GO" id="GO:0003676">
    <property type="term" value="F:nucleic acid binding"/>
    <property type="evidence" value="ECO:0007669"/>
    <property type="project" value="InterPro"/>
</dbReference>
<dbReference type="Pfam" id="PF25597">
    <property type="entry name" value="SH3_retrovirus"/>
    <property type="match status" value="1"/>
</dbReference>
<protein>
    <recommendedName>
        <fullName evidence="9">Sulfite oxidase</fullName>
        <ecNumber evidence="4">1.8.3.1</ecNumber>
    </recommendedName>
</protein>
<dbReference type="GO" id="GO:0005739">
    <property type="term" value="C:mitochondrion"/>
    <property type="evidence" value="ECO:0007669"/>
    <property type="project" value="TreeGrafter"/>
</dbReference>
<dbReference type="InterPro" id="IPR014756">
    <property type="entry name" value="Ig_E-set"/>
</dbReference>
<dbReference type="SUPFAM" id="SSF56524">
    <property type="entry name" value="Oxidoreductase molybdopterin-binding domain"/>
    <property type="match status" value="1"/>
</dbReference>
<keyword evidence="7" id="KW-0064">Aspartyl protease</keyword>
<feature type="domain" description="Integrase catalytic" evidence="11">
    <location>
        <begin position="509"/>
        <end position="672"/>
    </location>
</feature>
<dbReference type="GO" id="GO:0020037">
    <property type="term" value="F:heme binding"/>
    <property type="evidence" value="ECO:0007669"/>
    <property type="project" value="TreeGrafter"/>
</dbReference>
<comment type="pathway">
    <text evidence="3">Energy metabolism; sulfur metabolism.</text>
</comment>
<gene>
    <name evidence="12" type="ORF">CB5_LOCUS29728</name>
</gene>
<accession>A0A6V7QUE3</accession>
<dbReference type="Gene3D" id="2.60.40.650">
    <property type="match status" value="1"/>
</dbReference>
<dbReference type="Pfam" id="PF22936">
    <property type="entry name" value="Pol_BBD"/>
    <property type="match status" value="1"/>
</dbReference>
<feature type="compositionally biased region" description="Low complexity" evidence="10">
    <location>
        <begin position="810"/>
        <end position="824"/>
    </location>
</feature>
<feature type="compositionally biased region" description="Low complexity" evidence="10">
    <location>
        <begin position="215"/>
        <end position="228"/>
    </location>
</feature>
<feature type="compositionally biased region" description="Low complexity" evidence="10">
    <location>
        <begin position="891"/>
        <end position="907"/>
    </location>
</feature>
<feature type="region of interest" description="Disordered" evidence="10">
    <location>
        <begin position="786"/>
        <end position="923"/>
    </location>
</feature>
<dbReference type="InterPro" id="IPR025724">
    <property type="entry name" value="GAG-pre-integrase_dom"/>
</dbReference>
<dbReference type="InterPro" id="IPR001584">
    <property type="entry name" value="Integrase_cat-core"/>
</dbReference>
<evidence type="ECO:0000256" key="9">
    <source>
        <dbReference type="ARBA" id="ARBA00070338"/>
    </source>
</evidence>
<dbReference type="Gene3D" id="3.30.420.10">
    <property type="entry name" value="Ribonuclease H-like superfamily/Ribonuclease H"/>
    <property type="match status" value="1"/>
</dbReference>
<evidence type="ECO:0000256" key="7">
    <source>
        <dbReference type="ARBA" id="ARBA00022750"/>
    </source>
</evidence>
<dbReference type="PRINTS" id="PR00407">
    <property type="entry name" value="EUMOPTERIN"/>
</dbReference>
<dbReference type="GO" id="GO:0015074">
    <property type="term" value="P:DNA integration"/>
    <property type="evidence" value="ECO:0007669"/>
    <property type="project" value="InterPro"/>
</dbReference>
<comment type="pathway">
    <text evidence="2">Sulfur metabolism.</text>
</comment>
<dbReference type="EC" id="1.8.3.1" evidence="4"/>
<dbReference type="Pfam" id="PF13976">
    <property type="entry name" value="gag_pre-integrs"/>
    <property type="match status" value="1"/>
</dbReference>
<evidence type="ECO:0000259" key="11">
    <source>
        <dbReference type="PROSITE" id="PS50994"/>
    </source>
</evidence>
<keyword evidence="5" id="KW-0500">Molybdenum</keyword>
<proteinExistence type="predicted"/>
<evidence type="ECO:0000256" key="5">
    <source>
        <dbReference type="ARBA" id="ARBA00022505"/>
    </source>
</evidence>
<comment type="cofactor">
    <cofactor evidence="1">
        <name>Mo-molybdopterin</name>
        <dbReference type="ChEBI" id="CHEBI:71302"/>
    </cofactor>
</comment>
<dbReference type="InterPro" id="IPR013103">
    <property type="entry name" value="RVT_2"/>
</dbReference>
<evidence type="ECO:0000256" key="1">
    <source>
        <dbReference type="ARBA" id="ARBA00001924"/>
    </source>
</evidence>
<dbReference type="Gene3D" id="3.90.420.10">
    <property type="entry name" value="Oxidoreductase, molybdopterin-binding domain"/>
    <property type="match status" value="1"/>
</dbReference>
<name>A0A6V7QUE3_ANACO</name>
<feature type="compositionally biased region" description="Polar residues" evidence="10">
    <location>
        <begin position="259"/>
        <end position="280"/>
    </location>
</feature>
<keyword evidence="8" id="KW-0560">Oxidoreductase</keyword>
<dbReference type="SUPFAM" id="SSF56672">
    <property type="entry name" value="DNA/RNA polymerases"/>
    <property type="match status" value="1"/>
</dbReference>
<dbReference type="FunFam" id="2.60.40.650:FF:000002">
    <property type="entry name" value="sulfite oxidase"/>
    <property type="match status" value="1"/>
</dbReference>
<sequence length="1377" mass="152373">MAGSSSSASGIASMLTHPVSEKLAKNNHATWKAQVVATMRGARLEGYLTGKATAPAAELDGKDGDKGVKVVNPAYDDWLASDQQVLSFLLASVSKEVLTQIATKTTAVDAWRTIETMFSSQKRARAVNTRLALSTTHKGNMTVTEYVGKMRSLGDEMAAAGRPLEDDELVEYILTGLDEEYDSLVSGVLSRTDPISVSELYSQMLAFETRDELRNNSSSSGSSANIANRRGRAGFERNGRGGRGGRGTSAPSQRGGRYNNDNNFPRQGSSNMRSNNSTNKPPCQVCFKVGHTADRCWHRFDENFVPDPRHATAAATSSHTVDTNWYTDTGATDHITGELDKLSFREKYNGGDQVHTADGTGMDINHIGKATIHTQTCNLSLDHILHVPQATKNLVSVHRLAADNNVFLEFHPNFFLIKDRDTKSTLLKGRCHKGLYPLPSVTSKQAFGVTNPSFERWHSRLGHPAAPIVQRVISSFNLPCRVESNKESVCSACQQAKSHQLPYSKSSSVSSHPLELVFSDVWGLAPESAGRYKYYVSFIDDFSKFTWIYLLKSKSEVFQKFHEFQNLVERLFDRKIITMQTDWGGEYEKLHSFCTKVGISHHVSCPHTHQQNGSAERKHRHIVEVGLSLLAQASMQLKFWDEAFLAATFLINRTPSKVISHETPLARLFHVKPEYSSFRIFGCACWPNLRPYNKHKLQLRSKECVFLGYSNMHKGFKCLDVATGRVYISRDVVFDEDVFPFSKLHPNAGARLKSDTLLLSPTLVPASLLRSGTECVVDPMINNPAANNLPADTSGSQDPADATNPGTGSDGDPPAQSAPDSAPARTLPGHAPVSSPDGQTHLSGCDTRYTAPSHPPPSSPVRQQGGTTRPGDDAPVAAEGGNDNPADTEDSPAQVPGSSAPSSAPIEASHRPHTRLQAGVRRPKVYTDGTVRYGSFASSGEPQCLEEALGDRNWKSAMDIEYDSLVKNKTWHLVPPQKGRNIIECKWVYKIKRKADGSLDRYKARLVAKGFKQRYGIDYEDTFSPVVKSATIRIVLSIAVSRGWNLRQLDVQNAFLHGYLEEEVYMKQPPGYEDKTKFNYVCKLDKALYGLKQAPRAWYSRLSAKLQSLGFHSSRADTSLFFFNKGGITIFVLIYVDDIIVASSTHDATKALLHQLGQEFALKDLGELSYFLGIEILNRDHGYPLRAVVPGVIGARSVKWLDSIEIKEEECQGFFMQKDYKMFPPSVDWDNIDWSTRKPQMDFPVQSAICSLEDVDVVRQGKIKVAGYALSGGGRGIERVDISVDGGKTWVEAQRYQKTNMLYASDDMNSDKWAWVLFEAVVDKPEDAEIIAKAVDSAANVQPQNVDEVWNLRGILNTSWHRVRARNASRVVANSSL</sequence>
<feature type="region of interest" description="Disordered" evidence="10">
    <location>
        <begin position="212"/>
        <end position="280"/>
    </location>
</feature>
<dbReference type="InterPro" id="IPR012337">
    <property type="entry name" value="RNaseH-like_sf"/>
</dbReference>
<dbReference type="InterPro" id="IPR036374">
    <property type="entry name" value="OxRdtase_Mopterin-bd_sf"/>
</dbReference>
<dbReference type="GO" id="GO:0006790">
    <property type="term" value="P:sulfur compound metabolic process"/>
    <property type="evidence" value="ECO:0007669"/>
    <property type="project" value="TreeGrafter"/>
</dbReference>
<evidence type="ECO:0000256" key="8">
    <source>
        <dbReference type="ARBA" id="ARBA00023002"/>
    </source>
</evidence>
<dbReference type="InterPro" id="IPR036397">
    <property type="entry name" value="RNaseH_sf"/>
</dbReference>
<evidence type="ECO:0000256" key="6">
    <source>
        <dbReference type="ARBA" id="ARBA00022723"/>
    </source>
</evidence>
<dbReference type="InterPro" id="IPR008335">
    <property type="entry name" value="Mopterin_OxRdtase_euk"/>
</dbReference>
<dbReference type="InterPro" id="IPR043502">
    <property type="entry name" value="DNA/RNA_pol_sf"/>
</dbReference>
<evidence type="ECO:0000256" key="4">
    <source>
        <dbReference type="ARBA" id="ARBA00012505"/>
    </source>
</evidence>
<dbReference type="GO" id="GO:0008482">
    <property type="term" value="F:sulfite oxidase activity"/>
    <property type="evidence" value="ECO:0007669"/>
    <property type="project" value="UniProtKB-EC"/>
</dbReference>
<evidence type="ECO:0000256" key="3">
    <source>
        <dbReference type="ARBA" id="ARBA00004971"/>
    </source>
</evidence>
<dbReference type="EMBL" id="CAJEUB010000018">
    <property type="protein sequence ID" value="CAD1846517.1"/>
    <property type="molecule type" value="Genomic_DNA"/>
</dbReference>
<keyword evidence="7" id="KW-0378">Hydrolase</keyword>
<dbReference type="InterPro" id="IPR057670">
    <property type="entry name" value="SH3_retrovirus"/>
</dbReference>